<evidence type="ECO:0000313" key="6">
    <source>
        <dbReference type="EMBL" id="MBR1367991.1"/>
    </source>
</evidence>
<gene>
    <name evidence="6" type="ORF">RJ53_00175</name>
</gene>
<keyword evidence="3 5" id="KW-1133">Transmembrane helix</keyword>
<evidence type="ECO:0000256" key="4">
    <source>
        <dbReference type="ARBA" id="ARBA00023136"/>
    </source>
</evidence>
<evidence type="ECO:0000256" key="1">
    <source>
        <dbReference type="ARBA" id="ARBA00004141"/>
    </source>
</evidence>
<name>A0A8J8B3U3_9EURY</name>
<dbReference type="AlphaFoldDB" id="A0A8J8B3U3"/>
<reference evidence="6" key="1">
    <citation type="submission" date="2014-12" db="EMBL/GenBank/DDBJ databases">
        <authorList>
            <person name="Huang H.-H."/>
            <person name="Chen S.-C."/>
            <person name="Lai M.-C."/>
        </authorList>
    </citation>
    <scope>NUCLEOTIDE SEQUENCE</scope>
    <source>
        <strain evidence="6">K1F9705b</strain>
    </source>
</reference>
<evidence type="ECO:0000256" key="2">
    <source>
        <dbReference type="ARBA" id="ARBA00022692"/>
    </source>
</evidence>
<dbReference type="RefSeq" id="WP_211529593.1">
    <property type="nucleotide sequence ID" value="NZ_JWHL01000001.1"/>
</dbReference>
<comment type="caution">
    <text evidence="6">The sequence shown here is derived from an EMBL/GenBank/DDBJ whole genome shotgun (WGS) entry which is preliminary data.</text>
</comment>
<dbReference type="OrthoDB" id="82244at2157"/>
<evidence type="ECO:0000313" key="7">
    <source>
        <dbReference type="Proteomes" id="UP000730161"/>
    </source>
</evidence>
<dbReference type="GO" id="GO:0005886">
    <property type="term" value="C:plasma membrane"/>
    <property type="evidence" value="ECO:0007669"/>
    <property type="project" value="UniProtKB-SubCell"/>
</dbReference>
<dbReference type="InterPro" id="IPR002781">
    <property type="entry name" value="TM_pro_TauE-like"/>
</dbReference>
<feature type="transmembrane region" description="Helical" evidence="5">
    <location>
        <begin position="83"/>
        <end position="102"/>
    </location>
</feature>
<proteinExistence type="inferred from homology"/>
<keyword evidence="2 5" id="KW-0812">Transmembrane</keyword>
<organism evidence="6 7">
    <name type="scientific">Methanocalculus chunghsingensis</name>
    <dbReference type="NCBI Taxonomy" id="156457"/>
    <lineage>
        <taxon>Archaea</taxon>
        <taxon>Methanobacteriati</taxon>
        <taxon>Methanobacteriota</taxon>
        <taxon>Stenosarchaea group</taxon>
        <taxon>Methanomicrobia</taxon>
        <taxon>Methanomicrobiales</taxon>
        <taxon>Methanocalculaceae</taxon>
        <taxon>Methanocalculus</taxon>
    </lineage>
</organism>
<sequence length="268" mass="27707">MELLFIISILLLTGIVAGFFAGLLGVGGGFLMVPVQYMILVSSGIDPTLAIRIALGTSLAVVFPVSCAAAFAHHSRGAIDWNAAVPIGIAGLIGGFAGGTLASHLPAEILKPLFGVMIIIAAIRMVTGTPVCQGKDDSCLFSWTLLGGVIGTLSGLLGMGGGILLVPILLLFFNLPIHRAVGTSSACILFFSIGGILAYIVHGLGVADLGSGYLGYIDLLQWIILTGTMIPLSRTGVATAHRLPAERLKRVFAIMMMIIGIAMIGILP</sequence>
<feature type="transmembrane region" description="Helical" evidence="5">
    <location>
        <begin position="180"/>
        <end position="201"/>
    </location>
</feature>
<keyword evidence="7" id="KW-1185">Reference proteome</keyword>
<dbReference type="Proteomes" id="UP000730161">
    <property type="component" value="Unassembled WGS sequence"/>
</dbReference>
<protein>
    <recommendedName>
        <fullName evidence="5">Probable membrane transporter protein</fullName>
    </recommendedName>
</protein>
<evidence type="ECO:0000256" key="3">
    <source>
        <dbReference type="ARBA" id="ARBA00022989"/>
    </source>
</evidence>
<feature type="transmembrane region" description="Helical" evidence="5">
    <location>
        <begin position="251"/>
        <end position="267"/>
    </location>
</feature>
<dbReference type="Pfam" id="PF01925">
    <property type="entry name" value="TauE"/>
    <property type="match status" value="1"/>
</dbReference>
<accession>A0A8J8B3U3</accession>
<comment type="subcellular location">
    <subcellularLocation>
        <location evidence="5">Cell membrane</location>
        <topology evidence="5">Multi-pass membrane protein</topology>
    </subcellularLocation>
    <subcellularLocation>
        <location evidence="1">Membrane</location>
        <topology evidence="1">Multi-pass membrane protein</topology>
    </subcellularLocation>
</comment>
<dbReference type="PANTHER" id="PTHR43483">
    <property type="entry name" value="MEMBRANE TRANSPORTER PROTEIN HI_0806-RELATED"/>
    <property type="match status" value="1"/>
</dbReference>
<keyword evidence="5" id="KW-1003">Cell membrane</keyword>
<comment type="similarity">
    <text evidence="5">Belongs to the 4-toluene sulfonate uptake permease (TSUP) (TC 2.A.102) family.</text>
</comment>
<feature type="transmembrane region" description="Helical" evidence="5">
    <location>
        <begin position="213"/>
        <end position="230"/>
    </location>
</feature>
<feature type="transmembrane region" description="Helical" evidence="5">
    <location>
        <begin position="140"/>
        <end position="173"/>
    </location>
</feature>
<evidence type="ECO:0000256" key="5">
    <source>
        <dbReference type="RuleBase" id="RU363041"/>
    </source>
</evidence>
<feature type="transmembrane region" description="Helical" evidence="5">
    <location>
        <begin position="49"/>
        <end position="71"/>
    </location>
</feature>
<feature type="transmembrane region" description="Helical" evidence="5">
    <location>
        <begin position="6"/>
        <end position="37"/>
    </location>
</feature>
<dbReference type="EMBL" id="JWHL01000001">
    <property type="protein sequence ID" value="MBR1367991.1"/>
    <property type="molecule type" value="Genomic_DNA"/>
</dbReference>
<keyword evidence="4 5" id="KW-0472">Membrane</keyword>
<dbReference type="PANTHER" id="PTHR43483:SF3">
    <property type="entry name" value="MEMBRANE TRANSPORTER PROTEIN HI_0806-RELATED"/>
    <property type="match status" value="1"/>
</dbReference>